<feature type="chain" id="PRO_5044947369" description="Arginine biosynthesis bifunctional protein ArgJ beta chain" evidence="6">
    <location>
        <begin position="198"/>
        <end position="412"/>
    </location>
</feature>
<dbReference type="Gene3D" id="3.10.20.340">
    <property type="entry name" value="ArgJ beta chain, C-terminal domain"/>
    <property type="match status" value="1"/>
</dbReference>
<gene>
    <name evidence="6 7" type="primary">argJ</name>
    <name evidence="7" type="ORF">ACFOKA_01720</name>
</gene>
<dbReference type="HAMAP" id="MF_01106">
    <property type="entry name" value="ArgJ"/>
    <property type="match status" value="1"/>
</dbReference>
<keyword evidence="5 6" id="KW-0012">Acyltransferase</keyword>
<keyword evidence="6" id="KW-0055">Arginine biosynthesis</keyword>
<comment type="function">
    <text evidence="6">Catalyzes two activities which are involved in the cyclic version of arginine biosynthesis: the synthesis of N-acetylglutamate from glutamate and acetyl-CoA as the acetyl donor, and of ornithine by transacetylation between N(2)-acetylornithine and glutamate.</text>
</comment>
<dbReference type="InterPro" id="IPR016117">
    <property type="entry name" value="ArgJ-like_dom_sf"/>
</dbReference>
<dbReference type="EMBL" id="JBHRSL010000001">
    <property type="protein sequence ID" value="MFC3050615.1"/>
    <property type="molecule type" value="Genomic_DNA"/>
</dbReference>
<keyword evidence="6" id="KW-0963">Cytoplasm</keyword>
<name>A0ABV7D113_9PROT</name>
<dbReference type="InterPro" id="IPR002813">
    <property type="entry name" value="Arg_biosynth_ArgJ"/>
</dbReference>
<evidence type="ECO:0000313" key="8">
    <source>
        <dbReference type="Proteomes" id="UP001595444"/>
    </source>
</evidence>
<feature type="binding site" evidence="6">
    <location>
        <position position="412"/>
    </location>
    <ligand>
        <name>substrate</name>
    </ligand>
</feature>
<dbReference type="RefSeq" id="WP_194214987.1">
    <property type="nucleotide sequence ID" value="NZ_CP061205.1"/>
</dbReference>
<feature type="site" description="Involved in the stabilization of negative charge on the oxyanion by the formation of the oxyanion hole" evidence="6">
    <location>
        <position position="125"/>
    </location>
</feature>
<dbReference type="NCBIfam" id="NF003802">
    <property type="entry name" value="PRK05388.1"/>
    <property type="match status" value="1"/>
</dbReference>
<keyword evidence="6" id="KW-0511">Multifunctional enzyme</keyword>
<evidence type="ECO:0000256" key="2">
    <source>
        <dbReference type="ARBA" id="ARBA00011475"/>
    </source>
</evidence>
<comment type="pathway">
    <text evidence="6">Amino-acid biosynthesis; L-arginine biosynthesis; N(2)-acetyl-L-ornithine from L-glutamate: step 1/4.</text>
</comment>
<dbReference type="EC" id="2.3.1.1" evidence="6"/>
<dbReference type="EC" id="2.3.1.35" evidence="6"/>
<feature type="site" description="Involved in the stabilization of negative charge on the oxyanion by the formation of the oxyanion hole" evidence="6">
    <location>
        <position position="124"/>
    </location>
</feature>
<dbReference type="Pfam" id="PF01960">
    <property type="entry name" value="ArgJ"/>
    <property type="match status" value="1"/>
</dbReference>
<feature type="site" description="Cleavage; by autolysis" evidence="6">
    <location>
        <begin position="197"/>
        <end position="198"/>
    </location>
</feature>
<comment type="subunit">
    <text evidence="2 6">Heterotetramer of two alpha and two beta chains.</text>
</comment>
<organism evidence="7 8">
    <name type="scientific">Kordiimonas pumila</name>
    <dbReference type="NCBI Taxonomy" id="2161677"/>
    <lineage>
        <taxon>Bacteria</taxon>
        <taxon>Pseudomonadati</taxon>
        <taxon>Pseudomonadota</taxon>
        <taxon>Alphaproteobacteria</taxon>
        <taxon>Kordiimonadales</taxon>
        <taxon>Kordiimonadaceae</taxon>
        <taxon>Kordiimonas</taxon>
    </lineage>
</organism>
<comment type="catalytic activity">
    <reaction evidence="6">
        <text>N(2)-acetyl-L-ornithine + L-glutamate = N-acetyl-L-glutamate + L-ornithine</text>
        <dbReference type="Rhea" id="RHEA:15349"/>
        <dbReference type="ChEBI" id="CHEBI:29985"/>
        <dbReference type="ChEBI" id="CHEBI:44337"/>
        <dbReference type="ChEBI" id="CHEBI:46911"/>
        <dbReference type="ChEBI" id="CHEBI:57805"/>
        <dbReference type="EC" id="2.3.1.35"/>
    </reaction>
</comment>
<keyword evidence="6" id="KW-0028">Amino-acid biosynthesis</keyword>
<comment type="subcellular location">
    <subcellularLocation>
        <location evidence="6">Cytoplasm</location>
    </subcellularLocation>
</comment>
<dbReference type="InterPro" id="IPR042195">
    <property type="entry name" value="ArgJ_beta_C"/>
</dbReference>
<keyword evidence="8" id="KW-1185">Reference proteome</keyword>
<keyword evidence="3 6" id="KW-0808">Transferase</keyword>
<proteinExistence type="inferred from homology"/>
<evidence type="ECO:0000256" key="5">
    <source>
        <dbReference type="ARBA" id="ARBA00023315"/>
    </source>
</evidence>
<feature type="binding site" evidence="6">
    <location>
        <position position="198"/>
    </location>
    <ligand>
        <name>substrate</name>
    </ligand>
</feature>
<evidence type="ECO:0000256" key="1">
    <source>
        <dbReference type="ARBA" id="ARBA00006774"/>
    </source>
</evidence>
<accession>A0ABV7D113</accession>
<dbReference type="Proteomes" id="UP001595444">
    <property type="component" value="Unassembled WGS sequence"/>
</dbReference>
<evidence type="ECO:0000256" key="3">
    <source>
        <dbReference type="ARBA" id="ARBA00022679"/>
    </source>
</evidence>
<sequence>MAKLPVSPLAPFEFPSIQPVPGVEFGTVCTGIRYKERPDLLMVVFPENTVAAGVFTRSKAPAAPVDWSRAALAATGGKARCLLVNAGNANAFTGKKGDEAALSSAEMAAEVVGCSTSEVLLASTGVIGQPLNVSSFKKFLPIINSGLSGVLWKDAAAAISTTDTFPKGCCKVAEIDGQQVIISGIAKGSGMIAPDMATMLGFVFTDAPVSSECLQAILSEATEKSFNATTVDGDTSTNDTVMAFATGVKGTIITDPADPKLAGFKAQFTALMIDLAQQVVRDGEGATKFITITVEGAEDAAAAKKIALTIANSPLVKTAIAGEDANWGRIVMAVGKSGEAADRDKLQIWIGGQHVAKDGMVLPSYSEEQASAHMKEQEIDIRVHVGIADGTATVWTCDLTHGYISINADYRS</sequence>
<dbReference type="PANTHER" id="PTHR23100:SF0">
    <property type="entry name" value="ARGININE BIOSYNTHESIS BIFUNCTIONAL PROTEIN ARGJ, MITOCHONDRIAL"/>
    <property type="match status" value="1"/>
</dbReference>
<dbReference type="GO" id="GO:0004358">
    <property type="term" value="F:L-glutamate N-acetyltransferase activity, acting on acetyl-L-ornithine as donor"/>
    <property type="evidence" value="ECO:0007669"/>
    <property type="project" value="UniProtKB-EC"/>
</dbReference>
<feature type="binding site" evidence="6">
    <location>
        <position position="161"/>
    </location>
    <ligand>
        <name>substrate</name>
    </ligand>
</feature>
<keyword evidence="4 6" id="KW-0068">Autocatalytic cleavage</keyword>
<dbReference type="CDD" id="cd02152">
    <property type="entry name" value="OAT"/>
    <property type="match status" value="1"/>
</dbReference>
<feature type="chain" id="PRO_5044947368" description="Arginine biosynthesis bifunctional protein ArgJ alpha chain" evidence="6">
    <location>
        <begin position="1"/>
        <end position="197"/>
    </location>
</feature>
<comment type="caution">
    <text evidence="7">The sequence shown here is derived from an EMBL/GenBank/DDBJ whole genome shotgun (WGS) entry which is preliminary data.</text>
</comment>
<reference evidence="8" key="1">
    <citation type="journal article" date="2019" name="Int. J. Syst. Evol. Microbiol.">
        <title>The Global Catalogue of Microorganisms (GCM) 10K type strain sequencing project: providing services to taxonomists for standard genome sequencing and annotation.</title>
        <authorList>
            <consortium name="The Broad Institute Genomics Platform"/>
            <consortium name="The Broad Institute Genome Sequencing Center for Infectious Disease"/>
            <person name="Wu L."/>
            <person name="Ma J."/>
        </authorList>
    </citation>
    <scope>NUCLEOTIDE SEQUENCE [LARGE SCALE GENOMIC DNA]</scope>
    <source>
        <strain evidence="8">KCTC 62164</strain>
    </source>
</reference>
<dbReference type="SUPFAM" id="SSF56266">
    <property type="entry name" value="DmpA/ArgJ-like"/>
    <property type="match status" value="1"/>
</dbReference>
<dbReference type="Gene3D" id="3.60.70.12">
    <property type="entry name" value="L-amino peptidase D-ALA esterase/amidase"/>
    <property type="match status" value="1"/>
</dbReference>
<evidence type="ECO:0000313" key="7">
    <source>
        <dbReference type="EMBL" id="MFC3050615.1"/>
    </source>
</evidence>
<evidence type="ECO:0000256" key="4">
    <source>
        <dbReference type="ARBA" id="ARBA00022813"/>
    </source>
</evidence>
<protein>
    <recommendedName>
        <fullName evidence="6">Arginine biosynthesis bifunctional protein ArgJ</fullName>
    </recommendedName>
    <domain>
        <recommendedName>
            <fullName evidence="6">Glutamate N-acetyltransferase</fullName>
            <ecNumber evidence="6">2.3.1.35</ecNumber>
        </recommendedName>
        <alternativeName>
            <fullName evidence="6">Ornithine acetyltransferase</fullName>
            <shortName evidence="6">OATase</shortName>
        </alternativeName>
        <alternativeName>
            <fullName evidence="6">Ornithine transacetylase</fullName>
        </alternativeName>
    </domain>
    <domain>
        <recommendedName>
            <fullName evidence="6">Amino-acid acetyltransferase</fullName>
            <ecNumber evidence="6">2.3.1.1</ecNumber>
        </recommendedName>
        <alternativeName>
            <fullName evidence="6">N-acetylglutamate synthase</fullName>
            <shortName evidence="6">AGSase</shortName>
        </alternativeName>
    </domain>
    <component>
        <recommendedName>
            <fullName evidence="6">Arginine biosynthesis bifunctional protein ArgJ alpha chain</fullName>
        </recommendedName>
    </component>
    <component>
        <recommendedName>
            <fullName evidence="6">Arginine biosynthesis bifunctional protein ArgJ beta chain</fullName>
        </recommendedName>
    </component>
</protein>
<evidence type="ECO:0000256" key="6">
    <source>
        <dbReference type="HAMAP-Rule" id="MF_01106"/>
    </source>
</evidence>
<comment type="catalytic activity">
    <reaction evidence="6">
        <text>L-glutamate + acetyl-CoA = N-acetyl-L-glutamate + CoA + H(+)</text>
        <dbReference type="Rhea" id="RHEA:24292"/>
        <dbReference type="ChEBI" id="CHEBI:15378"/>
        <dbReference type="ChEBI" id="CHEBI:29985"/>
        <dbReference type="ChEBI" id="CHEBI:44337"/>
        <dbReference type="ChEBI" id="CHEBI:57287"/>
        <dbReference type="ChEBI" id="CHEBI:57288"/>
        <dbReference type="EC" id="2.3.1.1"/>
    </reaction>
</comment>
<dbReference type="PANTHER" id="PTHR23100">
    <property type="entry name" value="ARGININE BIOSYNTHESIS BIFUNCTIONAL PROTEIN ARGJ"/>
    <property type="match status" value="1"/>
</dbReference>
<feature type="binding site" evidence="6">
    <location>
        <position position="284"/>
    </location>
    <ligand>
        <name>substrate</name>
    </ligand>
</feature>
<feature type="active site" description="Nucleophile" evidence="6">
    <location>
        <position position="198"/>
    </location>
</feature>
<comment type="similarity">
    <text evidence="1 6">Belongs to the ArgJ family.</text>
</comment>
<comment type="pathway">
    <text evidence="6">Amino-acid biosynthesis; L-arginine biosynthesis; L-ornithine and N-acetyl-L-glutamate from L-glutamate and N(2)-acetyl-L-ornithine (cyclic): step 1/1.</text>
</comment>
<feature type="binding site" evidence="6">
    <location>
        <position position="407"/>
    </location>
    <ligand>
        <name>substrate</name>
    </ligand>
</feature>
<feature type="binding site" evidence="6">
    <location>
        <position position="187"/>
    </location>
    <ligand>
        <name>substrate</name>
    </ligand>
</feature>
<dbReference type="NCBIfam" id="TIGR00120">
    <property type="entry name" value="ArgJ"/>
    <property type="match status" value="1"/>
</dbReference>